<feature type="domain" description="AB hydrolase-1" evidence="1">
    <location>
        <begin position="59"/>
        <end position="377"/>
    </location>
</feature>
<dbReference type="PANTHER" id="PTHR43194">
    <property type="entry name" value="HYDROLASE ALPHA/BETA FOLD FAMILY"/>
    <property type="match status" value="1"/>
</dbReference>
<dbReference type="OrthoDB" id="94039at2759"/>
<dbReference type="Pfam" id="PF12697">
    <property type="entry name" value="Abhydrolase_6"/>
    <property type="match status" value="1"/>
</dbReference>
<proteinExistence type="predicted"/>
<sequence length="435" mass="48980">MAKYSELPFNVTERIIDGQYIREYPAATVSQDSLKLAVKKYTPVDNPNPQPGDVTFIGAHGAGFLKELYEPLWEDLLIQSGKDGFRIRAVWIADTANLGASGIHNEEILGNDPSWFDHSRDLMCMINHFRDEMPQPIIGIGHSMGAGQLVLLSLMHPRLFASLILVEPVIAKDIFSGYAPQLTLMSLKQRDTWPSKSAAIQAASKTYKRWDSRVLERWNKHGYRSLPAPAYPQKYPENSQSDPPVTLKNSKYQEVLHYLRPNYSGKSPPEQGDPRNDAAYDPVFYPDIIGPAYATSPFYRSEGPIAWKMVKHVRPPLLYVFGEKSPMSTPEKRAGLLKRTGTGLGGNGGAKRARVKEVVIQGTGHMLPLEMVAETANAVGPWVAQEIDQWQEIQTRMAQKWKNCSVEERLKISEKWMPILEDLLKPDEQKRGSRL</sequence>
<name>A0A1V6Q4P2_9EURO</name>
<accession>A0A1V6Q4P2</accession>
<organism evidence="2 3">
    <name type="scientific">Penicillium antarcticum</name>
    <dbReference type="NCBI Taxonomy" id="416450"/>
    <lineage>
        <taxon>Eukaryota</taxon>
        <taxon>Fungi</taxon>
        <taxon>Dikarya</taxon>
        <taxon>Ascomycota</taxon>
        <taxon>Pezizomycotina</taxon>
        <taxon>Eurotiomycetes</taxon>
        <taxon>Eurotiomycetidae</taxon>
        <taxon>Eurotiales</taxon>
        <taxon>Aspergillaceae</taxon>
        <taxon>Penicillium</taxon>
    </lineage>
</organism>
<dbReference type="PANTHER" id="PTHR43194:SF2">
    <property type="entry name" value="PEROXISOMAL MEMBRANE PROTEIN LPX1"/>
    <property type="match status" value="1"/>
</dbReference>
<dbReference type="EMBL" id="MDYN01000013">
    <property type="protein sequence ID" value="OQD84228.1"/>
    <property type="molecule type" value="Genomic_DNA"/>
</dbReference>
<protein>
    <recommendedName>
        <fullName evidence="1">AB hydrolase-1 domain-containing protein</fullName>
    </recommendedName>
</protein>
<dbReference type="ESTHER" id="9euro-a0a1v6q4p2">
    <property type="family name" value="MpaH"/>
</dbReference>
<dbReference type="GO" id="GO:0017000">
    <property type="term" value="P:antibiotic biosynthetic process"/>
    <property type="evidence" value="ECO:0007669"/>
    <property type="project" value="UniProtKB-ARBA"/>
</dbReference>
<dbReference type="STRING" id="416450.A0A1V6Q4P2"/>
<dbReference type="GO" id="GO:0072330">
    <property type="term" value="P:monocarboxylic acid biosynthetic process"/>
    <property type="evidence" value="ECO:0007669"/>
    <property type="project" value="UniProtKB-ARBA"/>
</dbReference>
<evidence type="ECO:0000313" key="3">
    <source>
        <dbReference type="Proteomes" id="UP000191672"/>
    </source>
</evidence>
<dbReference type="AlphaFoldDB" id="A0A1V6Q4P2"/>
<keyword evidence="3" id="KW-1185">Reference proteome</keyword>
<dbReference type="SUPFAM" id="SSF53474">
    <property type="entry name" value="alpha/beta-Hydrolases"/>
    <property type="match status" value="1"/>
</dbReference>
<evidence type="ECO:0000259" key="1">
    <source>
        <dbReference type="Pfam" id="PF12697"/>
    </source>
</evidence>
<dbReference type="Proteomes" id="UP000191672">
    <property type="component" value="Unassembled WGS sequence"/>
</dbReference>
<comment type="caution">
    <text evidence="2">The sequence shown here is derived from an EMBL/GenBank/DDBJ whole genome shotgun (WGS) entry which is preliminary data.</text>
</comment>
<gene>
    <name evidence="2" type="ORF">PENANT_c013G04900</name>
</gene>
<dbReference type="InterPro" id="IPR050228">
    <property type="entry name" value="Carboxylesterase_BioH"/>
</dbReference>
<reference evidence="3" key="1">
    <citation type="journal article" date="2017" name="Nat. Microbiol.">
        <title>Global analysis of biosynthetic gene clusters reveals vast potential of secondary metabolite production in Penicillium species.</title>
        <authorList>
            <person name="Nielsen J.C."/>
            <person name="Grijseels S."/>
            <person name="Prigent S."/>
            <person name="Ji B."/>
            <person name="Dainat J."/>
            <person name="Nielsen K.F."/>
            <person name="Frisvad J.C."/>
            <person name="Workman M."/>
            <person name="Nielsen J."/>
        </authorList>
    </citation>
    <scope>NUCLEOTIDE SEQUENCE [LARGE SCALE GENOMIC DNA]</scope>
    <source>
        <strain evidence="3">IBT 31811</strain>
    </source>
</reference>
<dbReference type="InterPro" id="IPR029058">
    <property type="entry name" value="AB_hydrolase_fold"/>
</dbReference>
<evidence type="ECO:0000313" key="2">
    <source>
        <dbReference type="EMBL" id="OQD84228.1"/>
    </source>
</evidence>
<dbReference type="Gene3D" id="3.40.50.1820">
    <property type="entry name" value="alpha/beta hydrolase"/>
    <property type="match status" value="1"/>
</dbReference>
<dbReference type="InterPro" id="IPR000073">
    <property type="entry name" value="AB_hydrolase_1"/>
</dbReference>